<dbReference type="Gene3D" id="1.20.5.2050">
    <property type="match status" value="1"/>
</dbReference>
<reference evidence="7" key="1">
    <citation type="journal article" date="2023" name="Nat. Microbiol.">
        <title>Babesia duncani multi-omics identifies virulence factors and drug targets.</title>
        <authorList>
            <person name="Singh P."/>
            <person name="Lonardi S."/>
            <person name="Liang Q."/>
            <person name="Vydyam P."/>
            <person name="Khabirova E."/>
            <person name="Fang T."/>
            <person name="Gihaz S."/>
            <person name="Thekkiniath J."/>
            <person name="Munshi M."/>
            <person name="Abel S."/>
            <person name="Ciampossin L."/>
            <person name="Batugedara G."/>
            <person name="Gupta M."/>
            <person name="Lu X.M."/>
            <person name="Lenz T."/>
            <person name="Chakravarty S."/>
            <person name="Cornillot E."/>
            <person name="Hu Y."/>
            <person name="Ma W."/>
            <person name="Gonzalez L.M."/>
            <person name="Sanchez S."/>
            <person name="Estrada K."/>
            <person name="Sanchez-Flores A."/>
            <person name="Montero E."/>
            <person name="Harb O.S."/>
            <person name="Le Roch K.G."/>
            <person name="Mamoun C.B."/>
        </authorList>
    </citation>
    <scope>NUCLEOTIDE SEQUENCE</scope>
    <source>
        <strain evidence="7">WA1</strain>
    </source>
</reference>
<protein>
    <submittedName>
        <fullName evidence="7">AP2-ERF domain</fullName>
    </submittedName>
</protein>
<comment type="caution">
    <text evidence="7">The sequence shown here is derived from an EMBL/GenBank/DDBJ whole genome shotgun (WGS) entry which is preliminary data.</text>
</comment>
<dbReference type="InterPro" id="IPR001471">
    <property type="entry name" value="AP2/ERF_dom"/>
</dbReference>
<evidence type="ECO:0000313" key="7">
    <source>
        <dbReference type="EMBL" id="KAK2196994.1"/>
    </source>
</evidence>
<evidence type="ECO:0000313" key="8">
    <source>
        <dbReference type="Proteomes" id="UP001214638"/>
    </source>
</evidence>
<keyword evidence="5" id="KW-0539">Nucleus</keyword>
<evidence type="ECO:0000256" key="2">
    <source>
        <dbReference type="ARBA" id="ARBA00023015"/>
    </source>
</evidence>
<dbReference type="EMBL" id="JALLKP010000002">
    <property type="protein sequence ID" value="KAK2196994.1"/>
    <property type="molecule type" value="Genomic_DNA"/>
</dbReference>
<keyword evidence="8" id="KW-1185">Reference proteome</keyword>
<dbReference type="RefSeq" id="XP_067803836.1">
    <property type="nucleotide sequence ID" value="XM_067947272.1"/>
</dbReference>
<dbReference type="AlphaFoldDB" id="A0AAD9PLF3"/>
<comment type="subcellular location">
    <subcellularLocation>
        <location evidence="1">Nucleus</location>
    </subcellularLocation>
</comment>
<dbReference type="GeneID" id="94336542"/>
<accession>A0AAD9PLF3</accession>
<dbReference type="GO" id="GO:0003677">
    <property type="term" value="F:DNA binding"/>
    <property type="evidence" value="ECO:0007669"/>
    <property type="project" value="UniProtKB-KW"/>
</dbReference>
<sequence>MKLKKIPKDALIIPNIPEDDYFSKLPGVYYHFTKQEWRTTCKDPVMNSKRWQRTFGVNKYGFYEAKHKAEATNVASKQQRLMVLFSDFANQNPNGYNYSNQAMPLAQEHYIVHACPYCKCIVNPIQERRLYEDSRCSLPPLKQMGSDNYIKP</sequence>
<proteinExistence type="predicted"/>
<evidence type="ECO:0000256" key="5">
    <source>
        <dbReference type="ARBA" id="ARBA00023242"/>
    </source>
</evidence>
<evidence type="ECO:0000256" key="4">
    <source>
        <dbReference type="ARBA" id="ARBA00023163"/>
    </source>
</evidence>
<keyword evidence="2" id="KW-0805">Transcription regulation</keyword>
<evidence type="ECO:0000256" key="3">
    <source>
        <dbReference type="ARBA" id="ARBA00023125"/>
    </source>
</evidence>
<dbReference type="KEGG" id="bdw:94336542"/>
<keyword evidence="3" id="KW-0238">DNA-binding</keyword>
<evidence type="ECO:0000256" key="1">
    <source>
        <dbReference type="ARBA" id="ARBA00004123"/>
    </source>
</evidence>
<name>A0AAD9PLF3_9APIC</name>
<organism evidence="7 8">
    <name type="scientific">Babesia duncani</name>
    <dbReference type="NCBI Taxonomy" id="323732"/>
    <lineage>
        <taxon>Eukaryota</taxon>
        <taxon>Sar</taxon>
        <taxon>Alveolata</taxon>
        <taxon>Apicomplexa</taxon>
        <taxon>Aconoidasida</taxon>
        <taxon>Piroplasmida</taxon>
        <taxon>Babesiidae</taxon>
        <taxon>Babesia</taxon>
    </lineage>
</organism>
<evidence type="ECO:0000259" key="6">
    <source>
        <dbReference type="Pfam" id="PF00847"/>
    </source>
</evidence>
<dbReference type="GO" id="GO:0003700">
    <property type="term" value="F:DNA-binding transcription factor activity"/>
    <property type="evidence" value="ECO:0007669"/>
    <property type="project" value="InterPro"/>
</dbReference>
<dbReference type="Proteomes" id="UP001214638">
    <property type="component" value="Unassembled WGS sequence"/>
</dbReference>
<dbReference type="Pfam" id="PF00847">
    <property type="entry name" value="AP2"/>
    <property type="match status" value="1"/>
</dbReference>
<gene>
    <name evidence="7" type="ORF">BdWA1_002244</name>
</gene>
<keyword evidence="4" id="KW-0804">Transcription</keyword>
<dbReference type="GO" id="GO:0005634">
    <property type="term" value="C:nucleus"/>
    <property type="evidence" value="ECO:0007669"/>
    <property type="project" value="UniProtKB-SubCell"/>
</dbReference>
<feature type="domain" description="AP2/ERF" evidence="6">
    <location>
        <begin position="24"/>
        <end position="71"/>
    </location>
</feature>